<organism evidence="14 15">
    <name type="scientific">Equus asinus</name>
    <name type="common">Donkey</name>
    <name type="synonym">Equus africanus asinus</name>
    <dbReference type="NCBI Taxonomy" id="9793"/>
    <lineage>
        <taxon>Eukaryota</taxon>
        <taxon>Metazoa</taxon>
        <taxon>Chordata</taxon>
        <taxon>Craniata</taxon>
        <taxon>Vertebrata</taxon>
        <taxon>Euteleostomi</taxon>
        <taxon>Mammalia</taxon>
        <taxon>Eutheria</taxon>
        <taxon>Laurasiatheria</taxon>
        <taxon>Perissodactyla</taxon>
        <taxon>Equidae</taxon>
        <taxon>Equus</taxon>
    </lineage>
</organism>
<dbReference type="GO" id="GO:0030246">
    <property type="term" value="F:carbohydrate binding"/>
    <property type="evidence" value="ECO:0007669"/>
    <property type="project" value="UniProtKB-KW"/>
</dbReference>
<evidence type="ECO:0000259" key="13">
    <source>
        <dbReference type="PROSITE" id="PS50041"/>
    </source>
</evidence>
<evidence type="ECO:0000256" key="2">
    <source>
        <dbReference type="ARBA" id="ARBA00022692"/>
    </source>
</evidence>
<reference evidence="14" key="2">
    <citation type="submission" date="2025-08" db="UniProtKB">
        <authorList>
            <consortium name="Ensembl"/>
        </authorList>
    </citation>
    <scope>IDENTIFICATION</scope>
</reference>
<name>A0A8C4PPR2_EQUAS</name>
<dbReference type="GeneID" id="106834106"/>
<dbReference type="InterPro" id="IPR016187">
    <property type="entry name" value="CTDL_fold"/>
</dbReference>
<sequence>MSNQEVTYCSLRFVQSPSESQNRLRPGGTQRPGKTDDKEFSVPWLPFVVTLGILCLLLLVTATVLGTMLFQRIQAKYQQEEILRNLSQKYDIIKNDNYLKEQLLINKTLECDVLRNETLHQKKELDSLFVEKMRCHIKQEIFSKSLQNTGKLNEGHWSCCGVNCYYFTNEIKDWKGCKKTCQRYNLSLLKIDDEDERAFIQRQAYQNTYWIGLSYNAKESKWKWIDDGMSSGTNFTMNLPSGRGGRCAFLTSTRITNTECSNAYYCICEKRIDCVFNDCFN</sequence>
<keyword evidence="2 12" id="KW-0812">Transmembrane</keyword>
<reference evidence="14 15" key="1">
    <citation type="journal article" date="2020" name="Nat. Commun.">
        <title>Donkey genomes provide new insights into domestication and selection for coat color.</title>
        <authorList>
            <person name="Wang"/>
            <person name="C."/>
            <person name="Li"/>
            <person name="H."/>
            <person name="Guo"/>
            <person name="Y."/>
            <person name="Huang"/>
            <person name="J."/>
            <person name="Sun"/>
            <person name="Y."/>
            <person name="Min"/>
            <person name="J."/>
            <person name="Wang"/>
            <person name="J."/>
            <person name="Fang"/>
            <person name="X."/>
            <person name="Zhao"/>
            <person name="Z."/>
            <person name="Wang"/>
            <person name="S."/>
            <person name="Zhang"/>
            <person name="Y."/>
            <person name="Liu"/>
            <person name="Q."/>
            <person name="Jiang"/>
            <person name="Q."/>
            <person name="Wang"/>
            <person name="X."/>
            <person name="Guo"/>
            <person name="Y."/>
            <person name="Yang"/>
            <person name="C."/>
            <person name="Wang"/>
            <person name="Y."/>
            <person name="Tian"/>
            <person name="F."/>
            <person name="Zhuang"/>
            <person name="G."/>
            <person name="Fan"/>
            <person name="Y."/>
            <person name="Gao"/>
            <person name="Q."/>
            <person name="Li"/>
            <person name="Y."/>
            <person name="Ju"/>
            <person name="Z."/>
            <person name="Li"/>
            <person name="J."/>
            <person name="Li"/>
            <person name="R."/>
            <person name="Hou"/>
            <person name="M."/>
            <person name="Yang"/>
            <person name="G."/>
            <person name="Liu"/>
            <person name="G."/>
            <person name="Liu"/>
            <person name="W."/>
            <person name="Guo"/>
            <person name="J."/>
            <person name="Pan"/>
            <person name="S."/>
            <person name="Fan"/>
            <person name="G."/>
            <person name="Zhang"/>
            <person name="W."/>
            <person name="Zhang"/>
            <person name="R."/>
            <person name="Yu"/>
            <person name="J."/>
            <person name="Zhang"/>
            <person name="X."/>
            <person name="Yin"/>
            <person name="Q."/>
            <person name="Ji"/>
            <person name="C."/>
            <person name="Jin"/>
            <person name="Y."/>
            <person name="Yue"/>
            <person name="G."/>
            <person name="Liu"/>
            <person name="M."/>
            <person name="Xu"/>
            <person name="J."/>
            <person name="Liu"/>
            <person name="S."/>
            <person name="Jordana"/>
            <person name="J."/>
            <person name="Noce"/>
            <person name="A."/>
            <person name="Amills"/>
            <person name="M."/>
            <person name="Wu"/>
            <person name="D.D."/>
            <person name="Li"/>
            <person name="S."/>
            <person name="Zhou"/>
            <person name="X. and Zhong"/>
            <person name="J."/>
        </authorList>
    </citation>
    <scope>NUCLEOTIDE SEQUENCE [LARGE SCALE GENOMIC DNA]</scope>
</reference>
<dbReference type="SMART" id="SM00034">
    <property type="entry name" value="CLECT"/>
    <property type="match status" value="1"/>
</dbReference>
<evidence type="ECO:0000256" key="7">
    <source>
        <dbReference type="ARBA" id="ARBA00023136"/>
    </source>
</evidence>
<comment type="subcellular location">
    <subcellularLocation>
        <location evidence="1">Membrane</location>
        <topology evidence="1">Single-pass type II membrane protein</topology>
    </subcellularLocation>
</comment>
<dbReference type="PROSITE" id="PS50041">
    <property type="entry name" value="C_TYPE_LECTIN_2"/>
    <property type="match status" value="1"/>
</dbReference>
<keyword evidence="9" id="KW-0675">Receptor</keyword>
<dbReference type="Gene3D" id="3.10.100.10">
    <property type="entry name" value="Mannose-Binding Protein A, subunit A"/>
    <property type="match status" value="1"/>
</dbReference>
<keyword evidence="6 12" id="KW-1133">Transmembrane helix</keyword>
<dbReference type="InterPro" id="IPR052013">
    <property type="entry name" value="Mouse_KLRs"/>
</dbReference>
<evidence type="ECO:0000256" key="5">
    <source>
        <dbReference type="ARBA" id="ARBA00022968"/>
    </source>
</evidence>
<keyword evidence="3" id="KW-0430">Lectin</keyword>
<evidence type="ECO:0000313" key="14">
    <source>
        <dbReference type="Ensembl" id="ENSEASP00005021519.2"/>
    </source>
</evidence>
<dbReference type="GO" id="GO:0005886">
    <property type="term" value="C:plasma membrane"/>
    <property type="evidence" value="ECO:0007669"/>
    <property type="project" value="UniProtKB-ARBA"/>
</dbReference>
<reference evidence="14" key="3">
    <citation type="submission" date="2025-09" db="UniProtKB">
        <authorList>
            <consortium name="Ensembl"/>
        </authorList>
    </citation>
    <scope>IDENTIFICATION</scope>
</reference>
<evidence type="ECO:0000256" key="8">
    <source>
        <dbReference type="ARBA" id="ARBA00023157"/>
    </source>
</evidence>
<dbReference type="InterPro" id="IPR013600">
    <property type="entry name" value="Ly49_N"/>
</dbReference>
<gene>
    <name evidence="14" type="primary">LOC106834106</name>
</gene>
<feature type="region of interest" description="Disordered" evidence="11">
    <location>
        <begin position="17"/>
        <end position="37"/>
    </location>
</feature>
<dbReference type="InterPro" id="IPR033992">
    <property type="entry name" value="NKR-like_CTLD"/>
</dbReference>
<dbReference type="InterPro" id="IPR001304">
    <property type="entry name" value="C-type_lectin-like"/>
</dbReference>
<evidence type="ECO:0000313" key="15">
    <source>
        <dbReference type="Proteomes" id="UP000694387"/>
    </source>
</evidence>
<evidence type="ECO:0000256" key="9">
    <source>
        <dbReference type="ARBA" id="ARBA00023170"/>
    </source>
</evidence>
<keyword evidence="4" id="KW-0130">Cell adhesion</keyword>
<evidence type="ECO:0000256" key="1">
    <source>
        <dbReference type="ARBA" id="ARBA00004606"/>
    </source>
</evidence>
<dbReference type="SUPFAM" id="SSF56436">
    <property type="entry name" value="C-type lectin-like"/>
    <property type="match status" value="1"/>
</dbReference>
<dbReference type="GeneTree" id="ENSGT00390000008117"/>
<proteinExistence type="predicted"/>
<dbReference type="PANTHER" id="PTHR46329:SF1">
    <property type="entry name" value="KILLER CELL LECTIN-LIKE RECEPTOR 2"/>
    <property type="match status" value="1"/>
</dbReference>
<keyword evidence="5" id="KW-0735">Signal-anchor</keyword>
<evidence type="ECO:0000256" key="10">
    <source>
        <dbReference type="ARBA" id="ARBA00023180"/>
    </source>
</evidence>
<evidence type="ECO:0000256" key="12">
    <source>
        <dbReference type="SAM" id="Phobius"/>
    </source>
</evidence>
<dbReference type="CDD" id="cd03593">
    <property type="entry name" value="CLECT_NK_receptors_like"/>
    <property type="match status" value="1"/>
</dbReference>
<keyword evidence="15" id="KW-1185">Reference proteome</keyword>
<evidence type="ECO:0000256" key="6">
    <source>
        <dbReference type="ARBA" id="ARBA00022989"/>
    </source>
</evidence>
<accession>A0A8C4PPR2</accession>
<keyword evidence="10" id="KW-0325">Glycoprotein</keyword>
<evidence type="ECO:0000256" key="4">
    <source>
        <dbReference type="ARBA" id="ARBA00022889"/>
    </source>
</evidence>
<dbReference type="Pfam" id="PF00059">
    <property type="entry name" value="Lectin_C"/>
    <property type="match status" value="1"/>
</dbReference>
<dbReference type="Proteomes" id="UP000694387">
    <property type="component" value="Chromosome 8"/>
</dbReference>
<dbReference type="RefSeq" id="XP_014701061.2">
    <property type="nucleotide sequence ID" value="XM_014845575.3"/>
</dbReference>
<dbReference type="Ensembl" id="ENSEAST00005023357.2">
    <property type="protein sequence ID" value="ENSEASP00005021519.2"/>
    <property type="gene ID" value="ENSEASG00005014730.2"/>
</dbReference>
<feature type="transmembrane region" description="Helical" evidence="12">
    <location>
        <begin position="44"/>
        <end position="70"/>
    </location>
</feature>
<dbReference type="Pfam" id="PF08391">
    <property type="entry name" value="Ly49"/>
    <property type="match status" value="1"/>
</dbReference>
<dbReference type="PANTHER" id="PTHR46329">
    <property type="entry name" value="KILLER CELL LECTIN-LIKE RECEPTOR 2"/>
    <property type="match status" value="1"/>
</dbReference>
<dbReference type="GO" id="GO:0007155">
    <property type="term" value="P:cell adhesion"/>
    <property type="evidence" value="ECO:0007669"/>
    <property type="project" value="UniProtKB-KW"/>
</dbReference>
<evidence type="ECO:0000256" key="3">
    <source>
        <dbReference type="ARBA" id="ARBA00022734"/>
    </source>
</evidence>
<evidence type="ECO:0000256" key="11">
    <source>
        <dbReference type="SAM" id="MobiDB-lite"/>
    </source>
</evidence>
<dbReference type="KEGG" id="eai:106834106"/>
<dbReference type="InterPro" id="IPR016186">
    <property type="entry name" value="C-type_lectin-like/link_sf"/>
</dbReference>
<feature type="domain" description="C-type lectin" evidence="13">
    <location>
        <begin position="160"/>
        <end position="269"/>
    </location>
</feature>
<protein>
    <recommendedName>
        <fullName evidence="13">C-type lectin domain-containing protein</fullName>
    </recommendedName>
</protein>
<keyword evidence="7 12" id="KW-0472">Membrane</keyword>
<dbReference type="AlphaFoldDB" id="A0A8C4PPR2"/>
<keyword evidence="8" id="KW-1015">Disulfide bond</keyword>